<keyword evidence="2" id="KW-0812">Transmembrane</keyword>
<dbReference type="Proteomes" id="UP000182985">
    <property type="component" value="Unassembled WGS sequence"/>
</dbReference>
<feature type="transmembrane region" description="Helical" evidence="2">
    <location>
        <begin position="185"/>
        <end position="207"/>
    </location>
</feature>
<dbReference type="CDD" id="cd01949">
    <property type="entry name" value="GGDEF"/>
    <property type="match status" value="1"/>
</dbReference>
<protein>
    <recommendedName>
        <fullName evidence="1">diguanylate cyclase</fullName>
        <ecNumber evidence="1">2.7.7.65</ecNumber>
    </recommendedName>
</protein>
<feature type="transmembrane region" description="Helical" evidence="2">
    <location>
        <begin position="31"/>
        <end position="49"/>
    </location>
</feature>
<dbReference type="EMBL" id="MOEC01000002">
    <property type="protein sequence ID" value="OIS94921.1"/>
    <property type="molecule type" value="Genomic_DNA"/>
</dbReference>
<feature type="transmembrane region" description="Helical" evidence="2">
    <location>
        <begin position="61"/>
        <end position="78"/>
    </location>
</feature>
<evidence type="ECO:0000256" key="2">
    <source>
        <dbReference type="SAM" id="Phobius"/>
    </source>
</evidence>
<dbReference type="GO" id="GO:0052621">
    <property type="term" value="F:diguanylate cyclase activity"/>
    <property type="evidence" value="ECO:0007669"/>
    <property type="project" value="UniProtKB-EC"/>
</dbReference>
<accession>A0A1J6HRA8</accession>
<dbReference type="SMART" id="SM00267">
    <property type="entry name" value="GGDEF"/>
    <property type="match status" value="1"/>
</dbReference>
<dbReference type="EC" id="2.7.7.65" evidence="1"/>
<dbReference type="PANTHER" id="PTHR45138">
    <property type="entry name" value="REGULATORY COMPONENTS OF SENSORY TRANSDUCTION SYSTEM"/>
    <property type="match status" value="1"/>
</dbReference>
<dbReference type="AlphaFoldDB" id="A0A1J6HRA8"/>
<keyword evidence="2" id="KW-0472">Membrane</keyword>
<feature type="transmembrane region" description="Helical" evidence="2">
    <location>
        <begin position="90"/>
        <end position="110"/>
    </location>
</feature>
<evidence type="ECO:0000313" key="4">
    <source>
        <dbReference type="EMBL" id="OIS94921.1"/>
    </source>
</evidence>
<dbReference type="Gene3D" id="3.30.70.270">
    <property type="match status" value="1"/>
</dbReference>
<name>A0A1J6HRA8_9HYPH</name>
<dbReference type="InterPro" id="IPR050469">
    <property type="entry name" value="Diguanylate_Cyclase"/>
</dbReference>
<keyword evidence="2" id="KW-1133">Transmembrane helix</keyword>
<dbReference type="FunFam" id="3.30.70.270:FF:000001">
    <property type="entry name" value="Diguanylate cyclase domain protein"/>
    <property type="match status" value="1"/>
</dbReference>
<organism evidence="4 5">
    <name type="scientific">Brucella cytisi</name>
    <dbReference type="NCBI Taxonomy" id="407152"/>
    <lineage>
        <taxon>Bacteria</taxon>
        <taxon>Pseudomonadati</taxon>
        <taxon>Pseudomonadota</taxon>
        <taxon>Alphaproteobacteria</taxon>
        <taxon>Hyphomicrobiales</taxon>
        <taxon>Brucellaceae</taxon>
        <taxon>Brucella/Ochrobactrum group</taxon>
        <taxon>Brucella</taxon>
    </lineage>
</organism>
<dbReference type="PANTHER" id="PTHR45138:SF24">
    <property type="entry name" value="DIGUANYLATE CYCLASE DGCC-RELATED"/>
    <property type="match status" value="1"/>
</dbReference>
<evidence type="ECO:0000313" key="5">
    <source>
        <dbReference type="Proteomes" id="UP000182985"/>
    </source>
</evidence>
<dbReference type="OrthoDB" id="9812260at2"/>
<dbReference type="Pfam" id="PF00990">
    <property type="entry name" value="GGDEF"/>
    <property type="match status" value="1"/>
</dbReference>
<gene>
    <name evidence="4" type="ORF">BLA27_02695</name>
</gene>
<feature type="transmembrane region" description="Helical" evidence="2">
    <location>
        <begin position="116"/>
        <end position="134"/>
    </location>
</feature>
<dbReference type="SUPFAM" id="SSF55073">
    <property type="entry name" value="Nucleotide cyclase"/>
    <property type="match status" value="1"/>
</dbReference>
<dbReference type="InterPro" id="IPR029787">
    <property type="entry name" value="Nucleotide_cyclase"/>
</dbReference>
<dbReference type="InterPro" id="IPR043128">
    <property type="entry name" value="Rev_trsase/Diguanyl_cyclase"/>
</dbReference>
<feature type="transmembrane region" description="Helical" evidence="2">
    <location>
        <begin position="6"/>
        <end position="24"/>
    </location>
</feature>
<reference evidence="4 5" key="1">
    <citation type="submission" date="2016-10" db="EMBL/GenBank/DDBJ databases">
        <title>The Draft Genome Sequence of the Potato Rhizosphere Bacteria Ochrobactrum sp. IPA7.2.</title>
        <authorList>
            <person name="Gogoleva N.E."/>
            <person name="Khlopko Y.A."/>
            <person name="Burygin G.L."/>
            <person name="Plotnikov A.O."/>
        </authorList>
    </citation>
    <scope>NUCLEOTIDE SEQUENCE [LARGE SCALE GENOMIC DNA]</scope>
    <source>
        <strain evidence="4 5">IPA7.2</strain>
    </source>
</reference>
<dbReference type="PROSITE" id="PS50887">
    <property type="entry name" value="GGDEF"/>
    <property type="match status" value="1"/>
</dbReference>
<dbReference type="NCBIfam" id="TIGR00254">
    <property type="entry name" value="GGDEF"/>
    <property type="match status" value="1"/>
</dbReference>
<dbReference type="InterPro" id="IPR000160">
    <property type="entry name" value="GGDEF_dom"/>
</dbReference>
<dbReference type="GO" id="GO:0005886">
    <property type="term" value="C:plasma membrane"/>
    <property type="evidence" value="ECO:0007669"/>
    <property type="project" value="TreeGrafter"/>
</dbReference>
<evidence type="ECO:0000256" key="1">
    <source>
        <dbReference type="ARBA" id="ARBA00012528"/>
    </source>
</evidence>
<feature type="transmembrane region" description="Helical" evidence="2">
    <location>
        <begin position="146"/>
        <end position="165"/>
    </location>
</feature>
<proteinExistence type="predicted"/>
<sequence>MINSSLEWSVPLLILFCGTGLIVAGRFRVQTTRWGVGLCLLGTGYGFMLIRTETFSAIKPLWEDALILTGVLICCRALTERFKPGNVQALDWLVAGLFLCTAALSLILYQSVRLETLSILVGTASLILISLWRVKSLKKTASDKIFIAAFIIIASSIIFQCIFYLSSNDIEGPIGSWSNSFPGVMVQYTGLFGGVLTTFAIVIAAGVDAIHHYRELAHTDPLTQVRNRRGMQAFISSVHLDQGAREPVTIVLADIDHFKMVNDRFGHHAGDMIIVDFAQLLQKWAGRGSCVARLGGEEFAILLPGTSMHIGVTLIEALRLEFASRKWPHISAHLHLTASFGLTTLEQGEPFNSAIARADTNLYKAKQRGRDRLVEDKAA</sequence>
<comment type="caution">
    <text evidence="4">The sequence shown here is derived from an EMBL/GenBank/DDBJ whole genome shotgun (WGS) entry which is preliminary data.</text>
</comment>
<dbReference type="GO" id="GO:1902201">
    <property type="term" value="P:negative regulation of bacterial-type flagellum-dependent cell motility"/>
    <property type="evidence" value="ECO:0007669"/>
    <property type="project" value="TreeGrafter"/>
</dbReference>
<dbReference type="GO" id="GO:0043709">
    <property type="term" value="P:cell adhesion involved in single-species biofilm formation"/>
    <property type="evidence" value="ECO:0007669"/>
    <property type="project" value="TreeGrafter"/>
</dbReference>
<feature type="domain" description="GGDEF" evidence="3">
    <location>
        <begin position="246"/>
        <end position="378"/>
    </location>
</feature>
<dbReference type="RefSeq" id="WP_071630307.1">
    <property type="nucleotide sequence ID" value="NZ_JBHJZM010000001.1"/>
</dbReference>
<keyword evidence="5" id="KW-1185">Reference proteome</keyword>
<evidence type="ECO:0000259" key="3">
    <source>
        <dbReference type="PROSITE" id="PS50887"/>
    </source>
</evidence>